<dbReference type="Pfam" id="PF07888">
    <property type="entry name" value="CALCOCO1"/>
    <property type="match status" value="1"/>
</dbReference>
<gene>
    <name evidence="12" type="primary">TAX1BP1B</name>
</gene>
<reference evidence="12" key="2">
    <citation type="submission" date="2016-06" db="EMBL/GenBank/DDBJ databases">
        <title>The genome of a short-lived fish provides insights into sex chromosome evolution and the genetic control of aging.</title>
        <authorList>
            <person name="Reichwald K."/>
            <person name="Felder M."/>
            <person name="Petzold A."/>
            <person name="Koch P."/>
            <person name="Groth M."/>
            <person name="Platzer M."/>
        </authorList>
    </citation>
    <scope>NUCLEOTIDE SEQUENCE</scope>
    <source>
        <tissue evidence="12">Brain</tissue>
    </source>
</reference>
<comment type="function">
    <text evidence="7">May have anti-apoptotic activity.</text>
</comment>
<dbReference type="InterPro" id="IPR041611">
    <property type="entry name" value="SKICH"/>
</dbReference>
<evidence type="ECO:0000256" key="9">
    <source>
        <dbReference type="SAM" id="Coils"/>
    </source>
</evidence>
<evidence type="ECO:0000256" key="4">
    <source>
        <dbReference type="ARBA" id="ARBA00022771"/>
    </source>
</evidence>
<dbReference type="Pfam" id="PF17751">
    <property type="entry name" value="SKICH"/>
    <property type="match status" value="1"/>
</dbReference>
<feature type="domain" description="UBZ1-type" evidence="11">
    <location>
        <begin position="803"/>
        <end position="829"/>
    </location>
</feature>
<name>A0A1A8BIY8_NOTKA</name>
<dbReference type="InterPro" id="IPR041641">
    <property type="entry name" value="CALCOCO1/2_Zn_UBZ1"/>
</dbReference>
<dbReference type="GO" id="GO:0006915">
    <property type="term" value="P:apoptotic process"/>
    <property type="evidence" value="ECO:0007669"/>
    <property type="project" value="UniProtKB-KW"/>
</dbReference>
<sequence length="838" mass="95882">MDLYLDRTSLSRNMDTSNFAHVIFQNVGKSYLPHAALECHYTLTKFIKPHPKDWVGIFKVGWSTARDYYTFLWSPLPENYVEGTAANRTVVFQGYYVPNDDGEFYQFCYVTHKGEIRGASTPFQFRANSPSEDELLTVEDECNSDILVVTTKAGFLEQKVEEAQKEKDELLRNMALLQQEKEQLEAEKESLQKGCEREKEICAQLKRENQEVQHASQAVQEEKEDVKRKLEEATARIVQLEEDLIGVTQKGLQKETELDSLKDRVKKLMLEKDALDSHLKNEKDEKELYKIHLKNRELENTKLSAELQMLKSVDVNKENTIAQFKEEVGRLQTCLTEKEKQHREILSKVSPLGDMKVLKEQLRQKEEQLQANQQQSALLAAELRDASSTRDRTMSELYHMKLEADALRKAKEEAQAQCVRLEVLVEQMEDEAKTEAAKVEEETATDPAVVAELQREVEDLKLRLHMAAEHYKEKYKECQRLQKQVVRLSEQQGDLKRSAAPVTTAVPASGSPDTSVPGSPGSADPMLEAIIQEKLKGISREASDRNDKYRKCKQMLFEEKERSGMFADELAKLELKFKEQLKTNENLKLQLAEAEDRYKSQVAEKGRELKELKDTLALVVKEKEKLEGELQRSSSGKGDQGASERTSLEDLQPVVPLVLQYPVPYTQDTPTPLLVSQSPSKLHFGNPYSISDSKDETEEEFPDNQSLKLPPVGPPSWDSNVVCIQPTRNHSRPEGHDEPEENNNVNTTEQPTASQTRSSFVNDGQNAFCFDPSMDMKRCPLCEVIFPPNYDQSKFEEHVESHWKICPMCSEQFPLDCDQKVFENHVLTHFDGHLLNFD</sequence>
<evidence type="ECO:0000256" key="5">
    <source>
        <dbReference type="ARBA" id="ARBA00022833"/>
    </source>
</evidence>
<keyword evidence="3" id="KW-0677">Repeat</keyword>
<protein>
    <submittedName>
        <fullName evidence="12">Tax1 (Human T-cell leukemia virus type I) binding protein 1b</fullName>
    </submittedName>
</protein>
<keyword evidence="5" id="KW-0862">Zinc</keyword>
<dbReference type="PANTHER" id="PTHR31915">
    <property type="entry name" value="SKICH DOMAIN-CONTAINING PROTEIN"/>
    <property type="match status" value="1"/>
</dbReference>
<evidence type="ECO:0000256" key="6">
    <source>
        <dbReference type="ARBA" id="ARBA00023054"/>
    </source>
</evidence>
<dbReference type="FunFam" id="2.60.40.2840:FF:000002">
    <property type="entry name" value="Tax1-binding protein 1 isoform 2"/>
    <property type="match status" value="1"/>
</dbReference>
<reference evidence="12" key="1">
    <citation type="submission" date="2016-05" db="EMBL/GenBank/DDBJ databases">
        <authorList>
            <person name="Lavstsen T."/>
            <person name="Jespersen J.S."/>
        </authorList>
    </citation>
    <scope>NUCLEOTIDE SEQUENCE</scope>
    <source>
        <tissue evidence="12">Brain</tissue>
    </source>
</reference>
<feature type="region of interest" description="Disordered" evidence="10">
    <location>
        <begin position="490"/>
        <end position="521"/>
    </location>
</feature>
<dbReference type="Gene3D" id="6.20.250.40">
    <property type="match status" value="1"/>
</dbReference>
<feature type="region of interest" description="Disordered" evidence="10">
    <location>
        <begin position="627"/>
        <end position="649"/>
    </location>
</feature>
<feature type="domain" description="UBZ1-type" evidence="11">
    <location>
        <begin position="776"/>
        <end position="802"/>
    </location>
</feature>
<feature type="compositionally biased region" description="Low complexity" evidence="10">
    <location>
        <begin position="742"/>
        <end position="752"/>
    </location>
</feature>
<dbReference type="AlphaFoldDB" id="A0A1A8BIY8"/>
<dbReference type="Gene3D" id="2.60.40.2840">
    <property type="match status" value="1"/>
</dbReference>
<feature type="region of interest" description="Disordered" evidence="10">
    <location>
        <begin position="670"/>
        <end position="758"/>
    </location>
</feature>
<evidence type="ECO:0000256" key="2">
    <source>
        <dbReference type="ARBA" id="ARBA00022723"/>
    </source>
</evidence>
<keyword evidence="2" id="KW-0479">Metal-binding</keyword>
<evidence type="ECO:0000259" key="11">
    <source>
        <dbReference type="PROSITE" id="PS51905"/>
    </source>
</evidence>
<evidence type="ECO:0000256" key="10">
    <source>
        <dbReference type="SAM" id="MobiDB-lite"/>
    </source>
</evidence>
<keyword evidence="6 9" id="KW-0175">Coiled coil</keyword>
<dbReference type="CDD" id="cd21970">
    <property type="entry name" value="Zn-C2H2_TAX1BP1_rpt2"/>
    <property type="match status" value="1"/>
</dbReference>
<feature type="coiled-coil region" evidence="9">
    <location>
        <begin position="153"/>
        <end position="285"/>
    </location>
</feature>
<dbReference type="PANTHER" id="PTHR31915:SF8">
    <property type="entry name" value="TAX1-BINDING PROTEIN 1"/>
    <property type="match status" value="1"/>
</dbReference>
<dbReference type="Pfam" id="PF18112">
    <property type="entry name" value="Zn-C2H2_12"/>
    <property type="match status" value="2"/>
</dbReference>
<dbReference type="InterPro" id="IPR051002">
    <property type="entry name" value="UBA_autophagy_assoc_protein"/>
</dbReference>
<dbReference type="GO" id="GO:0008270">
    <property type="term" value="F:zinc ion binding"/>
    <property type="evidence" value="ECO:0007669"/>
    <property type="project" value="UniProtKB-KW"/>
</dbReference>
<evidence type="ECO:0000256" key="7">
    <source>
        <dbReference type="ARBA" id="ARBA00054517"/>
    </source>
</evidence>
<dbReference type="PROSITE" id="PS51905">
    <property type="entry name" value="ZF_UBZ1"/>
    <property type="match status" value="2"/>
</dbReference>
<keyword evidence="4 8" id="KW-0863">Zinc-finger</keyword>
<dbReference type="EMBL" id="HADZ01003223">
    <property type="protein sequence ID" value="SBP67164.1"/>
    <property type="molecule type" value="Transcribed_RNA"/>
</dbReference>
<proteinExistence type="predicted"/>
<evidence type="ECO:0000313" key="12">
    <source>
        <dbReference type="EMBL" id="SBP67164.1"/>
    </source>
</evidence>
<evidence type="ECO:0000256" key="3">
    <source>
        <dbReference type="ARBA" id="ARBA00022737"/>
    </source>
</evidence>
<dbReference type="InterPro" id="IPR012852">
    <property type="entry name" value="CALCOCO1-like"/>
</dbReference>
<organism evidence="12">
    <name type="scientific">Nothobranchius kadleci</name>
    <name type="common">African annual killifish</name>
    <dbReference type="NCBI Taxonomy" id="1051664"/>
    <lineage>
        <taxon>Eukaryota</taxon>
        <taxon>Metazoa</taxon>
        <taxon>Chordata</taxon>
        <taxon>Craniata</taxon>
        <taxon>Vertebrata</taxon>
        <taxon>Euteleostomi</taxon>
        <taxon>Actinopterygii</taxon>
        <taxon>Neopterygii</taxon>
        <taxon>Teleostei</taxon>
        <taxon>Neoteleostei</taxon>
        <taxon>Acanthomorphata</taxon>
        <taxon>Ovalentaria</taxon>
        <taxon>Atherinomorphae</taxon>
        <taxon>Cyprinodontiformes</taxon>
        <taxon>Nothobranchiidae</taxon>
        <taxon>Nothobranchius</taxon>
    </lineage>
</organism>
<accession>A0A1A8BIY8</accession>
<evidence type="ECO:0000256" key="8">
    <source>
        <dbReference type="PROSITE-ProRule" id="PRU01253"/>
    </source>
</evidence>
<dbReference type="CDD" id="cd21969">
    <property type="entry name" value="Zn-C2H2_TAX1BP1_rpt1"/>
    <property type="match status" value="1"/>
</dbReference>
<feature type="compositionally biased region" description="Polar residues" evidence="10">
    <location>
        <begin position="670"/>
        <end position="680"/>
    </location>
</feature>
<evidence type="ECO:0000256" key="1">
    <source>
        <dbReference type="ARBA" id="ARBA00022703"/>
    </source>
</evidence>
<keyword evidence="1" id="KW-0053">Apoptosis</keyword>